<evidence type="ECO:0000256" key="1">
    <source>
        <dbReference type="ARBA" id="ARBA00004442"/>
    </source>
</evidence>
<dbReference type="InterPro" id="IPR051906">
    <property type="entry name" value="TolC-like"/>
</dbReference>
<evidence type="ECO:0000256" key="3">
    <source>
        <dbReference type="ARBA" id="ARBA00022448"/>
    </source>
</evidence>
<sequence>MKQYRILLILLLLAVSTLRVTAQQLFTPEAFIEWVKQYHPVARQAGLQVEKAEAELTSARGGFDPTAGLAASHKTFNGTNYYYYTNPELKIPTPIGIDVKTGLENNGGTYITDEASKGKTSYLGVEVPLGKGLLMDKRRAVLRQAKIYRSQSEQERLSMINDLLFDAYVSYWQWAGAYQQYSIYTKYIEVAGNRLRLLRNAYANGDKAMMDTLEAYTQIQGYQMQQADALLKLTNASLDLSNYLWLKNDTAVLLPEDYRPDTVQFTVERPMPGMEDLVSQAMAKNPDLRIYDFKLQSLEVERRLKFQSLLPYVTVKANLLNKNYYVLKDVSGTMLENNYKWGIDVKIPLLFREGRGEYRKAKLKIQETHLQFDNKRWQVANKVRSYYNEYVLLQQQLQTTGSMYRNYSALLRNEELKFSQGESSLFVINSRESKLIELLQKQNELRVKYLKAAYAVTWSAGLLQ</sequence>
<dbReference type="RefSeq" id="WP_188954643.1">
    <property type="nucleotide sequence ID" value="NZ_BMIB01000003.1"/>
</dbReference>
<evidence type="ECO:0000256" key="2">
    <source>
        <dbReference type="ARBA" id="ARBA00007613"/>
    </source>
</evidence>
<dbReference type="Gene3D" id="1.20.1600.10">
    <property type="entry name" value="Outer membrane efflux proteins (OEP)"/>
    <property type="match status" value="1"/>
</dbReference>
<gene>
    <name evidence="9" type="ORF">GCM10011379_35200</name>
</gene>
<dbReference type="PANTHER" id="PTHR30026">
    <property type="entry name" value="OUTER MEMBRANE PROTEIN TOLC"/>
    <property type="match status" value="1"/>
</dbReference>
<evidence type="ECO:0000256" key="4">
    <source>
        <dbReference type="ARBA" id="ARBA00022452"/>
    </source>
</evidence>
<keyword evidence="8" id="KW-0732">Signal</keyword>
<dbReference type="GO" id="GO:0009279">
    <property type="term" value="C:cell outer membrane"/>
    <property type="evidence" value="ECO:0007669"/>
    <property type="project" value="UniProtKB-SubCell"/>
</dbReference>
<proteinExistence type="inferred from homology"/>
<comment type="caution">
    <text evidence="9">The sequence shown here is derived from an EMBL/GenBank/DDBJ whole genome shotgun (WGS) entry which is preliminary data.</text>
</comment>
<dbReference type="PANTHER" id="PTHR30026:SF20">
    <property type="entry name" value="OUTER MEMBRANE PROTEIN TOLC"/>
    <property type="match status" value="1"/>
</dbReference>
<comment type="similarity">
    <text evidence="2">Belongs to the outer membrane factor (OMF) (TC 1.B.17) family.</text>
</comment>
<reference evidence="9" key="2">
    <citation type="submission" date="2020-09" db="EMBL/GenBank/DDBJ databases">
        <authorList>
            <person name="Sun Q."/>
            <person name="Zhou Y."/>
        </authorList>
    </citation>
    <scope>NUCLEOTIDE SEQUENCE</scope>
    <source>
        <strain evidence="9">CGMCC 1.15290</strain>
    </source>
</reference>
<evidence type="ECO:0000313" key="10">
    <source>
        <dbReference type="Proteomes" id="UP000627292"/>
    </source>
</evidence>
<keyword evidence="6" id="KW-0472">Membrane</keyword>
<dbReference type="EMBL" id="BMIB01000003">
    <property type="protein sequence ID" value="GGH73558.1"/>
    <property type="molecule type" value="Genomic_DNA"/>
</dbReference>
<keyword evidence="4" id="KW-1134">Transmembrane beta strand</keyword>
<evidence type="ECO:0008006" key="11">
    <source>
        <dbReference type="Google" id="ProtNLM"/>
    </source>
</evidence>
<comment type="subcellular location">
    <subcellularLocation>
        <location evidence="1">Cell outer membrane</location>
    </subcellularLocation>
</comment>
<keyword evidence="7" id="KW-0998">Cell outer membrane</keyword>
<keyword evidence="5" id="KW-0812">Transmembrane</keyword>
<name>A0A917J0A4_9BACT</name>
<dbReference type="Proteomes" id="UP000627292">
    <property type="component" value="Unassembled WGS sequence"/>
</dbReference>
<evidence type="ECO:0000256" key="7">
    <source>
        <dbReference type="ARBA" id="ARBA00023237"/>
    </source>
</evidence>
<keyword evidence="3" id="KW-0813">Transport</keyword>
<dbReference type="AlphaFoldDB" id="A0A917J0A4"/>
<protein>
    <recommendedName>
        <fullName evidence="11">Outer membrane protein TolC</fullName>
    </recommendedName>
</protein>
<dbReference type="Pfam" id="PF02321">
    <property type="entry name" value="OEP"/>
    <property type="match status" value="2"/>
</dbReference>
<evidence type="ECO:0000256" key="5">
    <source>
        <dbReference type="ARBA" id="ARBA00022692"/>
    </source>
</evidence>
<evidence type="ECO:0000256" key="6">
    <source>
        <dbReference type="ARBA" id="ARBA00023136"/>
    </source>
</evidence>
<keyword evidence="10" id="KW-1185">Reference proteome</keyword>
<reference evidence="9" key="1">
    <citation type="journal article" date="2014" name="Int. J. Syst. Evol. Microbiol.">
        <title>Complete genome sequence of Corynebacterium casei LMG S-19264T (=DSM 44701T), isolated from a smear-ripened cheese.</title>
        <authorList>
            <consortium name="US DOE Joint Genome Institute (JGI-PGF)"/>
            <person name="Walter F."/>
            <person name="Albersmeier A."/>
            <person name="Kalinowski J."/>
            <person name="Ruckert C."/>
        </authorList>
    </citation>
    <scope>NUCLEOTIDE SEQUENCE</scope>
    <source>
        <strain evidence="9">CGMCC 1.15290</strain>
    </source>
</reference>
<feature type="signal peptide" evidence="8">
    <location>
        <begin position="1"/>
        <end position="22"/>
    </location>
</feature>
<dbReference type="SUPFAM" id="SSF56954">
    <property type="entry name" value="Outer membrane efflux proteins (OEP)"/>
    <property type="match status" value="1"/>
</dbReference>
<dbReference type="GO" id="GO:0015288">
    <property type="term" value="F:porin activity"/>
    <property type="evidence" value="ECO:0007669"/>
    <property type="project" value="TreeGrafter"/>
</dbReference>
<feature type="chain" id="PRO_5037575222" description="Outer membrane protein TolC" evidence="8">
    <location>
        <begin position="23"/>
        <end position="464"/>
    </location>
</feature>
<dbReference type="InterPro" id="IPR003423">
    <property type="entry name" value="OMP_efflux"/>
</dbReference>
<accession>A0A917J0A4</accession>
<dbReference type="GO" id="GO:1990281">
    <property type="term" value="C:efflux pump complex"/>
    <property type="evidence" value="ECO:0007669"/>
    <property type="project" value="TreeGrafter"/>
</dbReference>
<evidence type="ECO:0000256" key="8">
    <source>
        <dbReference type="SAM" id="SignalP"/>
    </source>
</evidence>
<organism evidence="9 10">
    <name type="scientific">Filimonas zeae</name>
    <dbReference type="NCBI Taxonomy" id="1737353"/>
    <lineage>
        <taxon>Bacteria</taxon>
        <taxon>Pseudomonadati</taxon>
        <taxon>Bacteroidota</taxon>
        <taxon>Chitinophagia</taxon>
        <taxon>Chitinophagales</taxon>
        <taxon>Chitinophagaceae</taxon>
        <taxon>Filimonas</taxon>
    </lineage>
</organism>
<evidence type="ECO:0000313" key="9">
    <source>
        <dbReference type="EMBL" id="GGH73558.1"/>
    </source>
</evidence>
<dbReference type="GO" id="GO:0015562">
    <property type="term" value="F:efflux transmembrane transporter activity"/>
    <property type="evidence" value="ECO:0007669"/>
    <property type="project" value="InterPro"/>
</dbReference>